<keyword evidence="1" id="KW-0472">Membrane</keyword>
<organism evidence="2">
    <name type="scientific">uncultured gamma proteobacterium HF4000_48E10</name>
    <dbReference type="NCBI Taxonomy" id="723583"/>
    <lineage>
        <taxon>Bacteria</taxon>
        <taxon>Pseudomonadati</taxon>
        <taxon>Pseudomonadota</taxon>
        <taxon>Gammaproteobacteria</taxon>
        <taxon>environmental samples</taxon>
    </lineage>
</organism>
<dbReference type="AlphaFoldDB" id="E7C8R9"/>
<evidence type="ECO:0000256" key="1">
    <source>
        <dbReference type="SAM" id="Phobius"/>
    </source>
</evidence>
<feature type="transmembrane region" description="Helical" evidence="1">
    <location>
        <begin position="37"/>
        <end position="58"/>
    </location>
</feature>
<protein>
    <submittedName>
        <fullName evidence="2">Uncharacterized protein</fullName>
    </submittedName>
</protein>
<feature type="transmembrane region" description="Helical" evidence="1">
    <location>
        <begin position="6"/>
        <end position="25"/>
    </location>
</feature>
<keyword evidence="1" id="KW-0812">Transmembrane</keyword>
<proteinExistence type="predicted"/>
<keyword evidence="1" id="KW-1133">Transmembrane helix</keyword>
<dbReference type="EMBL" id="GU568025">
    <property type="protein sequence ID" value="ADI23843.1"/>
    <property type="molecule type" value="Genomic_DNA"/>
</dbReference>
<accession>E7C8R9</accession>
<evidence type="ECO:0000313" key="2">
    <source>
        <dbReference type="EMBL" id="ADI23843.1"/>
    </source>
</evidence>
<reference evidence="2" key="1">
    <citation type="submission" date="2010-01" db="EMBL/GenBank/DDBJ databases">
        <title>Genome fragments of uncultured bacteria from the North Pacific subtropical Gyre.</title>
        <authorList>
            <person name="Pham V.D."/>
            <person name="Delong E.F."/>
        </authorList>
    </citation>
    <scope>NUCLEOTIDE SEQUENCE</scope>
</reference>
<sequence length="71" mass="7342">MRHGIMGIAVFSLGVVVFFAGWCVIARSKGESFWEAAILGGAIGAGMLMLAFLTIWAGCDLGSAPDLPGLL</sequence>
<name>E7C8R9_9GAMM</name>